<protein>
    <recommendedName>
        <fullName evidence="3 7">UDP-N-acetylglucosamine transferase subunit ALG13</fullName>
        <ecNumber evidence="2 7">2.4.1.141</ecNumber>
    </recommendedName>
    <alternativeName>
        <fullName evidence="5 7">Asparagine-linked glycosylation protein 13</fullName>
    </alternativeName>
</protein>
<evidence type="ECO:0000259" key="9">
    <source>
        <dbReference type="Pfam" id="PF04101"/>
    </source>
</evidence>
<keyword evidence="7" id="KW-0328">Glycosyltransferase</keyword>
<keyword evidence="7" id="KW-0256">Endoplasmic reticulum</keyword>
<sequence length="199" mass="21542">MSRHSQTKKLCFVTVGATASFDRLIDSVISPKVLKTLKELGYTDVTIQYGDYSKSFFESVVKANSSTISELGLTITGFDFRSYGLEDDMLDAKGEWGNAEGVVITHGGSGTVLDALRLSVQLIVVPNSTLLDNHQAQLAEALEGQGYVVYGNLNNLSAALHESETLRQKHRTWPPVNSGTHRKARGVPGIVGDETGLTE</sequence>
<evidence type="ECO:0000256" key="1">
    <source>
        <dbReference type="ARBA" id="ARBA00011198"/>
    </source>
</evidence>
<keyword evidence="7" id="KW-0808">Transferase</keyword>
<dbReference type="PANTHER" id="PTHR47043:SF1">
    <property type="entry name" value="UDP-N-ACETYLGLUCOSAMINE TRANSFERASE SUBUNIT ALG13"/>
    <property type="match status" value="1"/>
</dbReference>
<dbReference type="OrthoDB" id="20273at2759"/>
<comment type="similarity">
    <text evidence="7">Belongs to the glycosyltransferase 28 family.</text>
</comment>
<evidence type="ECO:0000256" key="5">
    <source>
        <dbReference type="ARBA" id="ARBA00032061"/>
    </source>
</evidence>
<organism evidence="10 11">
    <name type="scientific">Patellaria atrata CBS 101060</name>
    <dbReference type="NCBI Taxonomy" id="1346257"/>
    <lineage>
        <taxon>Eukaryota</taxon>
        <taxon>Fungi</taxon>
        <taxon>Dikarya</taxon>
        <taxon>Ascomycota</taxon>
        <taxon>Pezizomycotina</taxon>
        <taxon>Dothideomycetes</taxon>
        <taxon>Dothideomycetes incertae sedis</taxon>
        <taxon>Patellariales</taxon>
        <taxon>Patellariaceae</taxon>
        <taxon>Patellaria</taxon>
    </lineage>
</organism>
<comment type="subunit">
    <text evidence="1 7">Heterodimer with ALG14 to form a functional enzyme.</text>
</comment>
<dbReference type="Proteomes" id="UP000799429">
    <property type="component" value="Unassembled WGS sequence"/>
</dbReference>
<feature type="region of interest" description="Disordered" evidence="8">
    <location>
        <begin position="171"/>
        <end position="199"/>
    </location>
</feature>
<evidence type="ECO:0000256" key="7">
    <source>
        <dbReference type="RuleBase" id="RU362128"/>
    </source>
</evidence>
<comment type="function">
    <text evidence="4 7">Involved in protein N-glycosylation. Essential for the second step of the dolichol-linked oligosaccharide pathway.</text>
</comment>
<evidence type="ECO:0000256" key="4">
    <source>
        <dbReference type="ARBA" id="ARBA00024804"/>
    </source>
</evidence>
<dbReference type="PANTHER" id="PTHR47043">
    <property type="entry name" value="UDP-N-ACETYLGLUCOSAMINE TRANSFERASE SUBUNIT ALG13"/>
    <property type="match status" value="1"/>
</dbReference>
<dbReference type="EMBL" id="MU006093">
    <property type="protein sequence ID" value="KAF2840142.1"/>
    <property type="molecule type" value="Genomic_DNA"/>
</dbReference>
<evidence type="ECO:0000256" key="6">
    <source>
        <dbReference type="ARBA" id="ARBA00048184"/>
    </source>
</evidence>
<evidence type="ECO:0000313" key="10">
    <source>
        <dbReference type="EMBL" id="KAF2840142.1"/>
    </source>
</evidence>
<reference evidence="10" key="1">
    <citation type="journal article" date="2020" name="Stud. Mycol.">
        <title>101 Dothideomycetes genomes: a test case for predicting lifestyles and emergence of pathogens.</title>
        <authorList>
            <person name="Haridas S."/>
            <person name="Albert R."/>
            <person name="Binder M."/>
            <person name="Bloem J."/>
            <person name="Labutti K."/>
            <person name="Salamov A."/>
            <person name="Andreopoulos B."/>
            <person name="Baker S."/>
            <person name="Barry K."/>
            <person name="Bills G."/>
            <person name="Bluhm B."/>
            <person name="Cannon C."/>
            <person name="Castanera R."/>
            <person name="Culley D."/>
            <person name="Daum C."/>
            <person name="Ezra D."/>
            <person name="Gonzalez J."/>
            <person name="Henrissat B."/>
            <person name="Kuo A."/>
            <person name="Liang C."/>
            <person name="Lipzen A."/>
            <person name="Lutzoni F."/>
            <person name="Magnuson J."/>
            <person name="Mondo S."/>
            <person name="Nolan M."/>
            <person name="Ohm R."/>
            <person name="Pangilinan J."/>
            <person name="Park H.-J."/>
            <person name="Ramirez L."/>
            <person name="Alfaro M."/>
            <person name="Sun H."/>
            <person name="Tritt A."/>
            <person name="Yoshinaga Y."/>
            <person name="Zwiers L.-H."/>
            <person name="Turgeon B."/>
            <person name="Goodwin S."/>
            <person name="Spatafora J."/>
            <person name="Crous P."/>
            <person name="Grigoriev I."/>
        </authorList>
    </citation>
    <scope>NUCLEOTIDE SEQUENCE</scope>
    <source>
        <strain evidence="10">CBS 101060</strain>
    </source>
</reference>
<proteinExistence type="inferred from homology"/>
<dbReference type="GO" id="GO:0006488">
    <property type="term" value="P:dolichol-linked oligosaccharide biosynthetic process"/>
    <property type="evidence" value="ECO:0007669"/>
    <property type="project" value="TreeGrafter"/>
</dbReference>
<feature type="domain" description="Glycosyl transferase family 28 C-terminal" evidence="9">
    <location>
        <begin position="11"/>
        <end position="162"/>
    </location>
</feature>
<dbReference type="GO" id="GO:0043541">
    <property type="term" value="C:UDP-N-acetylglucosamine transferase complex"/>
    <property type="evidence" value="ECO:0007669"/>
    <property type="project" value="TreeGrafter"/>
</dbReference>
<dbReference type="GO" id="GO:0004577">
    <property type="term" value="F:N-acetylglucosaminyldiphosphodolichol N-acetylglucosaminyltransferase activity"/>
    <property type="evidence" value="ECO:0007669"/>
    <property type="project" value="UniProtKB-EC"/>
</dbReference>
<keyword evidence="11" id="KW-1185">Reference proteome</keyword>
<dbReference type="Gene3D" id="3.40.50.2000">
    <property type="entry name" value="Glycogen Phosphorylase B"/>
    <property type="match status" value="1"/>
</dbReference>
<dbReference type="SUPFAM" id="SSF53756">
    <property type="entry name" value="UDP-Glycosyltransferase/glycogen phosphorylase"/>
    <property type="match status" value="1"/>
</dbReference>
<dbReference type="EC" id="2.4.1.141" evidence="2 7"/>
<dbReference type="InterPro" id="IPR052474">
    <property type="entry name" value="UDP-GlcNAc_transferase"/>
</dbReference>
<comment type="catalytic activity">
    <reaction evidence="6">
        <text>an N-acetyl-alpha-D-glucosaminyl-diphospho-di-trans,poly-cis-dolichol + UDP-N-acetyl-alpha-D-glucosamine = an N,N'-diacetylchitobiosyl-diphospho-di-trans,poly-cis-dolichol + UDP + H(+)</text>
        <dbReference type="Rhea" id="RHEA:23380"/>
        <dbReference type="Rhea" id="RHEA-COMP:19507"/>
        <dbReference type="Rhea" id="RHEA-COMP:19510"/>
        <dbReference type="ChEBI" id="CHEBI:15378"/>
        <dbReference type="ChEBI" id="CHEBI:57269"/>
        <dbReference type="ChEBI" id="CHEBI:57705"/>
        <dbReference type="ChEBI" id="CHEBI:58223"/>
        <dbReference type="ChEBI" id="CHEBI:58427"/>
        <dbReference type="EC" id="2.4.1.141"/>
    </reaction>
</comment>
<dbReference type="Pfam" id="PF04101">
    <property type="entry name" value="Glyco_tran_28_C"/>
    <property type="match status" value="1"/>
</dbReference>
<comment type="caution">
    <text evidence="10">The sequence shown here is derived from an EMBL/GenBank/DDBJ whole genome shotgun (WGS) entry which is preliminary data.</text>
</comment>
<name>A0A9P4SE38_9PEZI</name>
<evidence type="ECO:0000256" key="8">
    <source>
        <dbReference type="SAM" id="MobiDB-lite"/>
    </source>
</evidence>
<dbReference type="InterPro" id="IPR007235">
    <property type="entry name" value="Glyco_trans_28_C"/>
</dbReference>
<evidence type="ECO:0000256" key="3">
    <source>
        <dbReference type="ARBA" id="ARBA00017468"/>
    </source>
</evidence>
<comment type="subcellular location">
    <subcellularLocation>
        <location evidence="7">Endoplasmic reticulum</location>
    </subcellularLocation>
</comment>
<gene>
    <name evidence="7" type="primary">ALG13</name>
    <name evidence="10" type="ORF">M501DRAFT_952195</name>
</gene>
<dbReference type="AlphaFoldDB" id="A0A9P4SE38"/>
<evidence type="ECO:0000256" key="2">
    <source>
        <dbReference type="ARBA" id="ARBA00012614"/>
    </source>
</evidence>
<accession>A0A9P4SE38</accession>
<evidence type="ECO:0000313" key="11">
    <source>
        <dbReference type="Proteomes" id="UP000799429"/>
    </source>
</evidence>